<evidence type="ECO:0000313" key="2">
    <source>
        <dbReference type="EMBL" id="MBB4658971.1"/>
    </source>
</evidence>
<dbReference type="InterPro" id="IPR036390">
    <property type="entry name" value="WH_DNA-bd_sf"/>
</dbReference>
<dbReference type="SUPFAM" id="SSF55811">
    <property type="entry name" value="Nudix"/>
    <property type="match status" value="1"/>
</dbReference>
<dbReference type="Proteomes" id="UP000563524">
    <property type="component" value="Unassembled WGS sequence"/>
</dbReference>
<dbReference type="SUPFAM" id="SSF46785">
    <property type="entry name" value="Winged helix' DNA-binding domain"/>
    <property type="match status" value="1"/>
</dbReference>
<protein>
    <recommendedName>
        <fullName evidence="1">NrtR DNA-binding winged helix domain-containing protein</fullName>
    </recommendedName>
</protein>
<gene>
    <name evidence="2" type="ORF">GGQ59_001485</name>
</gene>
<dbReference type="InterPro" id="IPR036388">
    <property type="entry name" value="WH-like_DNA-bd_sf"/>
</dbReference>
<dbReference type="InterPro" id="IPR011213">
    <property type="entry name" value="NMN_biosyn"/>
</dbReference>
<comment type="caution">
    <text evidence="2">The sequence shown here is derived from an EMBL/GenBank/DDBJ whole genome shotgun (WGS) entry which is preliminary data.</text>
</comment>
<accession>A0A840I3X0</accession>
<dbReference type="EMBL" id="JACHOB010000002">
    <property type="protein sequence ID" value="MBB4658971.1"/>
    <property type="molecule type" value="Genomic_DNA"/>
</dbReference>
<dbReference type="PIRSF" id="PIRSF019423">
    <property type="entry name" value="NMN_biosyn"/>
    <property type="match status" value="1"/>
</dbReference>
<organism evidence="2 3">
    <name type="scientific">Parvularcula dongshanensis</name>
    <dbReference type="NCBI Taxonomy" id="1173995"/>
    <lineage>
        <taxon>Bacteria</taxon>
        <taxon>Pseudomonadati</taxon>
        <taxon>Pseudomonadota</taxon>
        <taxon>Alphaproteobacteria</taxon>
        <taxon>Parvularculales</taxon>
        <taxon>Parvularculaceae</taxon>
        <taxon>Parvularcula</taxon>
    </lineage>
</organism>
<sequence>MQHRVVIGLNAVVTALMGGEPHVLCVRREDGWGLPYGAFDPVRHRTFEIGMRDFVSRQTALTLGYAEQLYTFGDEGREAPLASLSGGEASDRIVSVGYLALSPEAGSTGRREVAWRSWYDHFPWEDRRRGDEALGPILDALMAWAAGEASRQARIALAFGQAEEGWQEERALDRYELMYEAGLVPEAERDGHAGGRRMADDGAMTSDHRRILATAIGRLRGKLRYRPVIFELVPDPFTLSDLQEAVEGVLGFCVHKQNFRRAVEATGLVRKTGETAQGTGGRPAALYARARVPVTAGLGLTLPRLRAECA</sequence>
<dbReference type="AlphaFoldDB" id="A0A840I3X0"/>
<dbReference type="InterPro" id="IPR054105">
    <property type="entry name" value="WHD_NrtR"/>
</dbReference>
<dbReference type="Gene3D" id="1.10.10.10">
    <property type="entry name" value="Winged helix-like DNA-binding domain superfamily/Winged helix DNA-binding domain"/>
    <property type="match status" value="1"/>
</dbReference>
<keyword evidence="3" id="KW-1185">Reference proteome</keyword>
<reference evidence="2 3" key="1">
    <citation type="submission" date="2020-08" db="EMBL/GenBank/DDBJ databases">
        <title>Genomic Encyclopedia of Type Strains, Phase IV (KMG-IV): sequencing the most valuable type-strain genomes for metagenomic binning, comparative biology and taxonomic classification.</title>
        <authorList>
            <person name="Goeker M."/>
        </authorList>
    </citation>
    <scope>NUCLEOTIDE SEQUENCE [LARGE SCALE GENOMIC DNA]</scope>
    <source>
        <strain evidence="2 3">DSM 102850</strain>
    </source>
</reference>
<dbReference type="InterPro" id="IPR015797">
    <property type="entry name" value="NUDIX_hydrolase-like_dom_sf"/>
</dbReference>
<dbReference type="RefSeq" id="WP_183817139.1">
    <property type="nucleotide sequence ID" value="NZ_JACHOB010000002.1"/>
</dbReference>
<evidence type="ECO:0000259" key="1">
    <source>
        <dbReference type="Pfam" id="PF21906"/>
    </source>
</evidence>
<proteinExistence type="predicted"/>
<feature type="domain" description="NrtR DNA-binding winged helix" evidence="1">
    <location>
        <begin position="229"/>
        <end position="287"/>
    </location>
</feature>
<dbReference type="Pfam" id="PF21906">
    <property type="entry name" value="WHD_NrtR"/>
    <property type="match status" value="1"/>
</dbReference>
<evidence type="ECO:0000313" key="3">
    <source>
        <dbReference type="Proteomes" id="UP000563524"/>
    </source>
</evidence>
<name>A0A840I3X0_9PROT</name>
<dbReference type="Gene3D" id="3.90.79.10">
    <property type="entry name" value="Nucleoside Triphosphate Pyrophosphohydrolase"/>
    <property type="match status" value="1"/>
</dbReference>